<evidence type="ECO:0000256" key="3">
    <source>
        <dbReference type="ARBA" id="ARBA00022603"/>
    </source>
</evidence>
<evidence type="ECO:0000313" key="11">
    <source>
        <dbReference type="EMBL" id="CAG5084337.1"/>
    </source>
</evidence>
<evidence type="ECO:0000259" key="10">
    <source>
        <dbReference type="PROSITE" id="PS50868"/>
    </source>
</evidence>
<feature type="domain" description="SET" evidence="9">
    <location>
        <begin position="1"/>
        <end position="74"/>
    </location>
</feature>
<dbReference type="InterPro" id="IPR003616">
    <property type="entry name" value="Post-SET_dom"/>
</dbReference>
<name>A0ABN7RSB9_OIKDI</name>
<dbReference type="EMBL" id="OU015568">
    <property type="protein sequence ID" value="CAG5084337.1"/>
    <property type="molecule type" value="Genomic_DNA"/>
</dbReference>
<dbReference type="PROSITE" id="PS50280">
    <property type="entry name" value="SET"/>
    <property type="match status" value="1"/>
</dbReference>
<keyword evidence="6" id="KW-0479">Metal-binding</keyword>
<keyword evidence="5" id="KW-0949">S-adenosyl-L-methionine</keyword>
<organism evidence="11 12">
    <name type="scientific">Oikopleura dioica</name>
    <name type="common">Tunicate</name>
    <dbReference type="NCBI Taxonomy" id="34765"/>
    <lineage>
        <taxon>Eukaryota</taxon>
        <taxon>Metazoa</taxon>
        <taxon>Chordata</taxon>
        <taxon>Tunicata</taxon>
        <taxon>Appendicularia</taxon>
        <taxon>Copelata</taxon>
        <taxon>Oikopleuridae</taxon>
        <taxon>Oikopleura</taxon>
    </lineage>
</organism>
<reference evidence="11 12" key="1">
    <citation type="submission" date="2021-04" db="EMBL/GenBank/DDBJ databases">
        <authorList>
            <person name="Bliznina A."/>
        </authorList>
    </citation>
    <scope>NUCLEOTIDE SEQUENCE [LARGE SCALE GENOMIC DNA]</scope>
</reference>
<evidence type="ECO:0000256" key="1">
    <source>
        <dbReference type="ARBA" id="ARBA00004286"/>
    </source>
</evidence>
<dbReference type="Proteomes" id="UP001158576">
    <property type="component" value="Chromosome PAR"/>
</dbReference>
<evidence type="ECO:0000256" key="8">
    <source>
        <dbReference type="ARBA" id="ARBA00022853"/>
    </source>
</evidence>
<evidence type="ECO:0000256" key="7">
    <source>
        <dbReference type="ARBA" id="ARBA00022833"/>
    </source>
</evidence>
<dbReference type="PROSITE" id="PS50868">
    <property type="entry name" value="POST_SET"/>
    <property type="match status" value="1"/>
</dbReference>
<dbReference type="Pfam" id="PF00856">
    <property type="entry name" value="SET"/>
    <property type="match status" value="1"/>
</dbReference>
<keyword evidence="3" id="KW-0489">Methyltransferase</keyword>
<dbReference type="InterPro" id="IPR046341">
    <property type="entry name" value="SET_dom_sf"/>
</dbReference>
<keyword evidence="12" id="KW-1185">Reference proteome</keyword>
<evidence type="ECO:0000256" key="4">
    <source>
        <dbReference type="ARBA" id="ARBA00022679"/>
    </source>
</evidence>
<evidence type="ECO:0000256" key="5">
    <source>
        <dbReference type="ARBA" id="ARBA00022691"/>
    </source>
</evidence>
<evidence type="ECO:0000313" key="12">
    <source>
        <dbReference type="Proteomes" id="UP001158576"/>
    </source>
</evidence>
<protein>
    <submittedName>
        <fullName evidence="11">Oidioi.mRNA.OKI2018_I69.PAR.g10615.t1.cds</fullName>
    </submittedName>
</protein>
<sequence length="100" mass="11177">MNYILSLKEVFGNGEEETAHIDAGRMGNAARFANHSCSPNAKLYPVRVENDIARIALFALRFIEPGEEITYDYGSAESTLSDRKCHCGSRNCRLFMPSDD</sequence>
<dbReference type="SMART" id="SM00317">
    <property type="entry name" value="SET"/>
    <property type="match status" value="1"/>
</dbReference>
<evidence type="ECO:0000256" key="6">
    <source>
        <dbReference type="ARBA" id="ARBA00022723"/>
    </source>
</evidence>
<dbReference type="SUPFAM" id="SSF82199">
    <property type="entry name" value="SET domain"/>
    <property type="match status" value="1"/>
</dbReference>
<evidence type="ECO:0000259" key="9">
    <source>
        <dbReference type="PROSITE" id="PS50280"/>
    </source>
</evidence>
<dbReference type="InterPro" id="IPR001214">
    <property type="entry name" value="SET_dom"/>
</dbReference>
<keyword evidence="8" id="KW-0156">Chromatin regulator</keyword>
<gene>
    <name evidence="11" type="ORF">OKIOD_LOCUS2173</name>
</gene>
<comment type="subcellular location">
    <subcellularLocation>
        <location evidence="1">Chromosome</location>
    </subcellularLocation>
</comment>
<dbReference type="PANTHER" id="PTHR46223">
    <property type="entry name" value="HISTONE-LYSINE N-METHYLTRANSFERASE SUV39H"/>
    <property type="match status" value="1"/>
</dbReference>
<dbReference type="InterPro" id="IPR050973">
    <property type="entry name" value="H3K9_Histone-Lys_N-MTase"/>
</dbReference>
<keyword evidence="7" id="KW-0862">Zinc</keyword>
<keyword evidence="2" id="KW-0158">Chromosome</keyword>
<dbReference type="PANTHER" id="PTHR46223:SF3">
    <property type="entry name" value="HISTONE-LYSINE N-METHYLTRANSFERASE SET-23"/>
    <property type="match status" value="1"/>
</dbReference>
<evidence type="ECO:0000256" key="2">
    <source>
        <dbReference type="ARBA" id="ARBA00022454"/>
    </source>
</evidence>
<accession>A0ABN7RSB9</accession>
<dbReference type="Gene3D" id="2.170.270.10">
    <property type="entry name" value="SET domain"/>
    <property type="match status" value="1"/>
</dbReference>
<proteinExistence type="predicted"/>
<keyword evidence="4" id="KW-0808">Transferase</keyword>
<feature type="domain" description="Post-SET" evidence="10">
    <location>
        <begin position="81"/>
        <end position="97"/>
    </location>
</feature>